<organism evidence="2 3">
    <name type="scientific">Aegilops tauschii subsp. strangulata</name>
    <name type="common">Goatgrass</name>
    <dbReference type="NCBI Taxonomy" id="200361"/>
    <lineage>
        <taxon>Eukaryota</taxon>
        <taxon>Viridiplantae</taxon>
        <taxon>Streptophyta</taxon>
        <taxon>Embryophyta</taxon>
        <taxon>Tracheophyta</taxon>
        <taxon>Spermatophyta</taxon>
        <taxon>Magnoliopsida</taxon>
        <taxon>Liliopsida</taxon>
        <taxon>Poales</taxon>
        <taxon>Poaceae</taxon>
        <taxon>BOP clade</taxon>
        <taxon>Pooideae</taxon>
        <taxon>Triticodae</taxon>
        <taxon>Triticeae</taxon>
        <taxon>Triticinae</taxon>
        <taxon>Aegilops</taxon>
    </lineage>
</organism>
<keyword evidence="3" id="KW-1185">Reference proteome</keyword>
<feature type="compositionally biased region" description="Gly residues" evidence="1">
    <location>
        <begin position="116"/>
        <end position="134"/>
    </location>
</feature>
<reference evidence="2" key="3">
    <citation type="journal article" date="2017" name="Nature">
        <title>Genome sequence of the progenitor of the wheat D genome Aegilops tauschii.</title>
        <authorList>
            <person name="Luo M.C."/>
            <person name="Gu Y.Q."/>
            <person name="Puiu D."/>
            <person name="Wang H."/>
            <person name="Twardziok S.O."/>
            <person name="Deal K.R."/>
            <person name="Huo N."/>
            <person name="Zhu T."/>
            <person name="Wang L."/>
            <person name="Wang Y."/>
            <person name="McGuire P.E."/>
            <person name="Liu S."/>
            <person name="Long H."/>
            <person name="Ramasamy R.K."/>
            <person name="Rodriguez J.C."/>
            <person name="Van S.L."/>
            <person name="Yuan L."/>
            <person name="Wang Z."/>
            <person name="Xia Z."/>
            <person name="Xiao L."/>
            <person name="Anderson O.D."/>
            <person name="Ouyang S."/>
            <person name="Liang Y."/>
            <person name="Zimin A.V."/>
            <person name="Pertea G."/>
            <person name="Qi P."/>
            <person name="Bennetzen J.L."/>
            <person name="Dai X."/>
            <person name="Dawson M.W."/>
            <person name="Muller H.G."/>
            <person name="Kugler K."/>
            <person name="Rivarola-Duarte L."/>
            <person name="Spannagl M."/>
            <person name="Mayer K.F.X."/>
            <person name="Lu F.H."/>
            <person name="Bevan M.W."/>
            <person name="Leroy P."/>
            <person name="Li P."/>
            <person name="You F.M."/>
            <person name="Sun Q."/>
            <person name="Liu Z."/>
            <person name="Lyons E."/>
            <person name="Wicker T."/>
            <person name="Salzberg S.L."/>
            <person name="Devos K.M."/>
            <person name="Dvorak J."/>
        </authorList>
    </citation>
    <scope>NUCLEOTIDE SEQUENCE [LARGE SCALE GENOMIC DNA]</scope>
    <source>
        <strain evidence="2">cv. AL8/78</strain>
    </source>
</reference>
<proteinExistence type="predicted"/>
<dbReference type="STRING" id="200361.A0A453AEK5"/>
<evidence type="ECO:0000313" key="3">
    <source>
        <dbReference type="Proteomes" id="UP000015105"/>
    </source>
</evidence>
<evidence type="ECO:0008006" key="4">
    <source>
        <dbReference type="Google" id="ProtNLM"/>
    </source>
</evidence>
<feature type="compositionally biased region" description="Gly residues" evidence="1">
    <location>
        <begin position="169"/>
        <end position="184"/>
    </location>
</feature>
<evidence type="ECO:0000313" key="2">
    <source>
        <dbReference type="EnsemblPlants" id="AET2Gv20104000.3"/>
    </source>
</evidence>
<dbReference type="AlphaFoldDB" id="A0A453AEK5"/>
<reference evidence="2" key="5">
    <citation type="journal article" date="2021" name="G3 (Bethesda)">
        <title>Aegilops tauschii genome assembly Aet v5.0 features greater sequence contiguity and improved annotation.</title>
        <authorList>
            <person name="Wang L."/>
            <person name="Zhu T."/>
            <person name="Rodriguez J.C."/>
            <person name="Deal K.R."/>
            <person name="Dubcovsky J."/>
            <person name="McGuire P.E."/>
            <person name="Lux T."/>
            <person name="Spannagl M."/>
            <person name="Mayer K.F.X."/>
            <person name="Baldrich P."/>
            <person name="Meyers B.C."/>
            <person name="Huo N."/>
            <person name="Gu Y.Q."/>
            <person name="Zhou H."/>
            <person name="Devos K.M."/>
            <person name="Bennetzen J.L."/>
            <person name="Unver T."/>
            <person name="Budak H."/>
            <person name="Gulick P.J."/>
            <person name="Galiba G."/>
            <person name="Kalapos B."/>
            <person name="Nelson D.R."/>
            <person name="Li P."/>
            <person name="You F.M."/>
            <person name="Luo M.C."/>
            <person name="Dvorak J."/>
        </authorList>
    </citation>
    <scope>NUCLEOTIDE SEQUENCE [LARGE SCALE GENOMIC DNA]</scope>
    <source>
        <strain evidence="2">cv. AL8/78</strain>
    </source>
</reference>
<dbReference type="PANTHER" id="PTHR47481">
    <property type="match status" value="1"/>
</dbReference>
<reference evidence="3" key="2">
    <citation type="journal article" date="2017" name="Nat. Plants">
        <title>The Aegilops tauschii genome reveals multiple impacts of transposons.</title>
        <authorList>
            <person name="Zhao G."/>
            <person name="Zou C."/>
            <person name="Li K."/>
            <person name="Wang K."/>
            <person name="Li T."/>
            <person name="Gao L."/>
            <person name="Zhang X."/>
            <person name="Wang H."/>
            <person name="Yang Z."/>
            <person name="Liu X."/>
            <person name="Jiang W."/>
            <person name="Mao L."/>
            <person name="Kong X."/>
            <person name="Jiao Y."/>
            <person name="Jia J."/>
        </authorList>
    </citation>
    <scope>NUCLEOTIDE SEQUENCE [LARGE SCALE GENOMIC DNA]</scope>
    <source>
        <strain evidence="3">cv. AL8/78</strain>
    </source>
</reference>
<dbReference type="PANTHER" id="PTHR47481:SF31">
    <property type="entry name" value="OS01G0873500 PROTEIN"/>
    <property type="match status" value="1"/>
</dbReference>
<dbReference type="Proteomes" id="UP000015105">
    <property type="component" value="Chromosome 2D"/>
</dbReference>
<dbReference type="EnsemblPlants" id="AET2Gv20104000.3">
    <property type="protein sequence ID" value="AET2Gv20104000.3"/>
    <property type="gene ID" value="AET2Gv20104000"/>
</dbReference>
<feature type="compositionally biased region" description="Low complexity" evidence="1">
    <location>
        <begin position="185"/>
        <end position="208"/>
    </location>
</feature>
<protein>
    <recommendedName>
        <fullName evidence="4">CCHC-type domain-containing protein</fullName>
    </recommendedName>
</protein>
<name>A0A453AEK5_AEGTS</name>
<sequence length="250" mass="25600">MFSAVSLSRANNLRAALTNAQKGSLSASAYFGHMRSLSDELAAAGKPLGEGELISFIIAGLDMDYQPIISALDVRTEPITVDILFSLVANFDQRVEMFHGNGNGGFKSSANATSRGRGGGGKGGYRKGGGSGGSHGGGGYGAGGGHGAGCGYNQAGGGGGYNPNSAGSGRGYNSGGHQGGGSGGYYHENQNQGGGNSNNRPPGNNNRGRAFQGYEGYEGKCQICKKTNHIGKDCDWRYADENNSQKKKIA</sequence>
<reference evidence="2" key="4">
    <citation type="submission" date="2019-03" db="UniProtKB">
        <authorList>
            <consortium name="EnsemblPlants"/>
        </authorList>
    </citation>
    <scope>IDENTIFICATION</scope>
</reference>
<reference evidence="3" key="1">
    <citation type="journal article" date="2014" name="Science">
        <title>Ancient hybridizations among the ancestral genomes of bread wheat.</title>
        <authorList>
            <consortium name="International Wheat Genome Sequencing Consortium,"/>
            <person name="Marcussen T."/>
            <person name="Sandve S.R."/>
            <person name="Heier L."/>
            <person name="Spannagl M."/>
            <person name="Pfeifer M."/>
            <person name="Jakobsen K.S."/>
            <person name="Wulff B.B."/>
            <person name="Steuernagel B."/>
            <person name="Mayer K.F."/>
            <person name="Olsen O.A."/>
        </authorList>
    </citation>
    <scope>NUCLEOTIDE SEQUENCE [LARGE SCALE GENOMIC DNA]</scope>
    <source>
        <strain evidence="3">cv. AL8/78</strain>
    </source>
</reference>
<feature type="region of interest" description="Disordered" evidence="1">
    <location>
        <begin position="169"/>
        <end position="212"/>
    </location>
</feature>
<dbReference type="Gramene" id="AET2Gv20104000.3">
    <property type="protein sequence ID" value="AET2Gv20104000.3"/>
    <property type="gene ID" value="AET2Gv20104000"/>
</dbReference>
<evidence type="ECO:0000256" key="1">
    <source>
        <dbReference type="SAM" id="MobiDB-lite"/>
    </source>
</evidence>
<accession>A0A453AEK5</accession>
<feature type="region of interest" description="Disordered" evidence="1">
    <location>
        <begin position="102"/>
        <end position="134"/>
    </location>
</feature>